<evidence type="ECO:0000256" key="1">
    <source>
        <dbReference type="SAM" id="SignalP"/>
    </source>
</evidence>
<sequence>MKKITLFITAVVLSCTSAWAQSQKLFRIDYRVSTESNATTTDNNNPLMTAWVNKEYFRVDNAALSGVIYITHKNENSSFALIPDSEEYVINDTDSEEEEELLPIELVAGKQKKIAGYNCKLAQVKVDYGTEDNEQTLIEIWYTEDIPNLYWGEFMFFKQLKGAVLSLTVGGNGFVAEKIQNETLDNSYFEVPESYTEMTGEELDAANTQLAEDRFLYSDESEALFGMKDESDNIIIEPLYTYIGIFTEDNVALAIDKNDKYGAIDKNGKVLIPFKYEYLSYDENTKQYLYGQSEKYGLLHKDGKIFIPAKYDMISFFNHGMAIVTIGEKSGLIDQNQKIIVPVEYALIFDYNKTNFATIVDEEYVLYNIAQKKKIGEGYEFLSLSTDSNLILAQKAGKYGYIDENGKTIIPFKFTFANTFSENMAAVAEDADAVEIYYIDNKGQRINMSED</sequence>
<dbReference type="Pfam" id="PF14903">
    <property type="entry name" value="WG_beta_rep"/>
    <property type="match status" value="4"/>
</dbReference>
<keyword evidence="1" id="KW-0732">Signal</keyword>
<dbReference type="RefSeq" id="WP_176140967.1">
    <property type="nucleotide sequence ID" value="NZ_FUZF01000001.1"/>
</dbReference>
<evidence type="ECO:0000313" key="3">
    <source>
        <dbReference type="Proteomes" id="UP000190150"/>
    </source>
</evidence>
<reference evidence="3" key="1">
    <citation type="submission" date="2017-02" db="EMBL/GenBank/DDBJ databases">
        <authorList>
            <person name="Varghese N."/>
            <person name="Submissions S."/>
        </authorList>
    </citation>
    <scope>NUCLEOTIDE SEQUENCE [LARGE SCALE GENOMIC DNA]</scope>
    <source>
        <strain evidence="3">DSM 24091</strain>
    </source>
</reference>
<proteinExistence type="predicted"/>
<organism evidence="2 3">
    <name type="scientific">Sphingobacterium nematocida</name>
    <dbReference type="NCBI Taxonomy" id="1513896"/>
    <lineage>
        <taxon>Bacteria</taxon>
        <taxon>Pseudomonadati</taxon>
        <taxon>Bacteroidota</taxon>
        <taxon>Sphingobacteriia</taxon>
        <taxon>Sphingobacteriales</taxon>
        <taxon>Sphingobacteriaceae</taxon>
        <taxon>Sphingobacterium</taxon>
    </lineage>
</organism>
<evidence type="ECO:0000313" key="2">
    <source>
        <dbReference type="EMBL" id="SKB41528.1"/>
    </source>
</evidence>
<dbReference type="PANTHER" id="PTHR37841">
    <property type="entry name" value="GLR2918 PROTEIN"/>
    <property type="match status" value="1"/>
</dbReference>
<accession>A0A1T5B2Q2</accession>
<feature type="chain" id="PRO_5013386910" evidence="1">
    <location>
        <begin position="21"/>
        <end position="451"/>
    </location>
</feature>
<keyword evidence="3" id="KW-1185">Reference proteome</keyword>
<feature type="signal peptide" evidence="1">
    <location>
        <begin position="1"/>
        <end position="20"/>
    </location>
</feature>
<dbReference type="STRING" id="1513896.SAMN05660841_00419"/>
<gene>
    <name evidence="2" type="ORF">SAMN05660841_00419</name>
</gene>
<dbReference type="PANTHER" id="PTHR37841:SF1">
    <property type="entry name" value="DUF3298 DOMAIN-CONTAINING PROTEIN"/>
    <property type="match status" value="1"/>
</dbReference>
<name>A0A1T5B2Q2_9SPHI</name>
<dbReference type="Proteomes" id="UP000190150">
    <property type="component" value="Unassembled WGS sequence"/>
</dbReference>
<dbReference type="EMBL" id="FUZF01000001">
    <property type="protein sequence ID" value="SKB41528.1"/>
    <property type="molecule type" value="Genomic_DNA"/>
</dbReference>
<protein>
    <submittedName>
        <fullName evidence="2">WG containing repeat-containing protein</fullName>
    </submittedName>
</protein>
<dbReference type="InterPro" id="IPR032774">
    <property type="entry name" value="WG_beta_rep"/>
</dbReference>
<dbReference type="PROSITE" id="PS51257">
    <property type="entry name" value="PROKAR_LIPOPROTEIN"/>
    <property type="match status" value="1"/>
</dbReference>
<dbReference type="AlphaFoldDB" id="A0A1T5B2Q2"/>